<dbReference type="EMBL" id="JBHSBD010000127">
    <property type="protein sequence ID" value="MFC3970886.1"/>
    <property type="molecule type" value="Genomic_DNA"/>
</dbReference>
<proteinExistence type="predicted"/>
<evidence type="ECO:0000313" key="2">
    <source>
        <dbReference type="Proteomes" id="UP001595697"/>
    </source>
</evidence>
<comment type="caution">
    <text evidence="1">The sequence shown here is derived from an EMBL/GenBank/DDBJ whole genome shotgun (WGS) entry which is preliminary data.</text>
</comment>
<evidence type="ECO:0000313" key="1">
    <source>
        <dbReference type="EMBL" id="MFC3970886.1"/>
    </source>
</evidence>
<dbReference type="Proteomes" id="UP001595697">
    <property type="component" value="Unassembled WGS sequence"/>
</dbReference>
<accession>A0ABV8EE87</accession>
<evidence type="ECO:0008006" key="3">
    <source>
        <dbReference type="Google" id="ProtNLM"/>
    </source>
</evidence>
<keyword evidence="2" id="KW-1185">Reference proteome</keyword>
<reference evidence="2" key="1">
    <citation type="journal article" date="2019" name="Int. J. Syst. Evol. Microbiol.">
        <title>The Global Catalogue of Microorganisms (GCM) 10K type strain sequencing project: providing services to taxonomists for standard genome sequencing and annotation.</title>
        <authorList>
            <consortium name="The Broad Institute Genomics Platform"/>
            <consortium name="The Broad Institute Genome Sequencing Center for Infectious Disease"/>
            <person name="Wu L."/>
            <person name="Ma J."/>
        </authorList>
    </citation>
    <scope>NUCLEOTIDE SEQUENCE [LARGE SCALE GENOMIC DNA]</scope>
    <source>
        <strain evidence="2">TBRC 5781</strain>
    </source>
</reference>
<name>A0ABV8EE87_9HYPH</name>
<dbReference type="RefSeq" id="WP_247261359.1">
    <property type="nucleotide sequence ID" value="NZ_JALJQZ010000020.1"/>
</dbReference>
<sequence>MKAAISIQSAEQDVWFEELPEKLAQAARDYPLAETTDWAPLDELSSGTRFEGMEAYGDSAVVEDGENIAPGRVHAELVYDEPGDPLTLRDSFPARIFFTVDKNRKTVAITRVEIDTASFFEE</sequence>
<organism evidence="1 2">
    <name type="scientific">Rhizobium lemnae</name>
    <dbReference type="NCBI Taxonomy" id="1214924"/>
    <lineage>
        <taxon>Bacteria</taxon>
        <taxon>Pseudomonadati</taxon>
        <taxon>Pseudomonadota</taxon>
        <taxon>Alphaproteobacteria</taxon>
        <taxon>Hyphomicrobiales</taxon>
        <taxon>Rhizobiaceae</taxon>
        <taxon>Rhizobium/Agrobacterium group</taxon>
        <taxon>Rhizobium</taxon>
    </lineage>
</organism>
<gene>
    <name evidence="1" type="ORF">ACFOVS_22715</name>
</gene>
<protein>
    <recommendedName>
        <fullName evidence="3">Nuclear transport factor 2 family protein</fullName>
    </recommendedName>
</protein>